<name>A0A671FA64_RHIFE</name>
<protein>
    <recommendedName>
        <fullName evidence="15">Ig-like domain-containing protein</fullName>
    </recommendedName>
</protein>
<evidence type="ECO:0000313" key="16">
    <source>
        <dbReference type="Ensembl" id="ENSRFEP00010020653.1"/>
    </source>
</evidence>
<dbReference type="CDD" id="cd05753">
    <property type="entry name" value="Ig2_FcgammaR_like"/>
    <property type="match status" value="1"/>
</dbReference>
<evidence type="ECO:0000256" key="10">
    <source>
        <dbReference type="ARBA" id="ARBA00023170"/>
    </source>
</evidence>
<keyword evidence="11" id="KW-0325">Glycoprotein</keyword>
<keyword evidence="8 13" id="KW-0472">Membrane</keyword>
<feature type="transmembrane region" description="Helical" evidence="13">
    <location>
        <begin position="208"/>
        <end position="233"/>
    </location>
</feature>
<dbReference type="GeneTree" id="ENSGT01050000244808"/>
<keyword evidence="12" id="KW-0393">Immunoglobulin domain</keyword>
<keyword evidence="2" id="KW-1003">Cell membrane</keyword>
<dbReference type="SMART" id="SM00409">
    <property type="entry name" value="IG"/>
    <property type="match status" value="2"/>
</dbReference>
<dbReference type="InterPro" id="IPR050488">
    <property type="entry name" value="Ig_Fc_receptor"/>
</dbReference>
<dbReference type="Gene3D" id="2.60.40.10">
    <property type="entry name" value="Immunoglobulins"/>
    <property type="match status" value="2"/>
</dbReference>
<dbReference type="InParanoid" id="A0A671FA64"/>
<gene>
    <name evidence="16" type="primary">LOC117014918</name>
</gene>
<dbReference type="GO" id="GO:0009897">
    <property type="term" value="C:external side of plasma membrane"/>
    <property type="evidence" value="ECO:0007669"/>
    <property type="project" value="TreeGrafter"/>
</dbReference>
<evidence type="ECO:0000256" key="12">
    <source>
        <dbReference type="ARBA" id="ARBA00023319"/>
    </source>
</evidence>
<dbReference type="AlphaFoldDB" id="A0A671FA64"/>
<dbReference type="GO" id="GO:0019770">
    <property type="term" value="F:IgG receptor activity"/>
    <property type="evidence" value="ECO:0007669"/>
    <property type="project" value="TreeGrafter"/>
</dbReference>
<reference evidence="16 17" key="2">
    <citation type="journal article" date="2018" name="Annu Rev Anim Biosci">
        <title>Bat Biology, Genomes, and the Bat1K Project: To Generate Chromosome-Level Genomes for All Living Bat Species.</title>
        <authorList>
            <person name="Teeling E.C."/>
            <person name="Vernes S.C."/>
            <person name="Davalos L.M."/>
            <person name="Ray D.A."/>
            <person name="Gilbert M.T.P."/>
            <person name="Myers E."/>
        </authorList>
    </citation>
    <scope>NUCLEOTIDE SEQUENCE</scope>
</reference>
<evidence type="ECO:0000256" key="2">
    <source>
        <dbReference type="ARBA" id="ARBA00022475"/>
    </source>
</evidence>
<keyword evidence="6" id="KW-0677">Repeat</keyword>
<keyword evidence="3" id="KW-0390">IgG-binding protein</keyword>
<dbReference type="PANTHER" id="PTHR11481:SF97">
    <property type="entry name" value="LOW AFFINITY IMMUNOGLOBULIN GAMMA FC REGION RECEPTOR II-B-RELATED"/>
    <property type="match status" value="1"/>
</dbReference>
<reference evidence="16" key="5">
    <citation type="submission" date="2025-09" db="UniProtKB">
        <authorList>
            <consortium name="Ensembl"/>
        </authorList>
    </citation>
    <scope>IDENTIFICATION</scope>
</reference>
<evidence type="ECO:0000259" key="15">
    <source>
        <dbReference type="PROSITE" id="PS50835"/>
    </source>
</evidence>
<evidence type="ECO:0000256" key="6">
    <source>
        <dbReference type="ARBA" id="ARBA00022737"/>
    </source>
</evidence>
<dbReference type="Ensembl" id="ENSRFET00010022499.1">
    <property type="protein sequence ID" value="ENSRFEP00010020653.1"/>
    <property type="gene ID" value="ENSRFEG00010013828.1"/>
</dbReference>
<sequence length="325" mass="35919">MLHSVRPRSLWLLQPLTILLLLASADRGAAALPKAVLSLQPPWINLLQEDNVTLSCQGPHAPGNSPTRWFHNGNPIPAQVQPSYRLQVSSNDSGNYSCQTDQTSLSDPVHLDVVSDWVLLQTPRLVFQAGETIKLRCHSWRNKPLHKVIFYQNGKAKMFSYQNSSFSIPEANASHSGEYHCLGIIGNTKRVSQPVTITMQGPSSGSTFLVMLVLFVLIGIASVAVITAMVVCFRRRLRHVTANVTNAEEAAQKEVSHCHPHSITCPSPTCPSPHCRLPPLSPPPLHLQGPKLPLSPQEENTITYSLLLYPDAQEQKPEPNEYQNM</sequence>
<feature type="domain" description="Ig-like" evidence="15">
    <location>
        <begin position="130"/>
        <end position="198"/>
    </location>
</feature>
<dbReference type="InterPro" id="IPR013783">
    <property type="entry name" value="Ig-like_fold"/>
</dbReference>
<evidence type="ECO:0000256" key="5">
    <source>
        <dbReference type="ARBA" id="ARBA00022729"/>
    </source>
</evidence>
<evidence type="ECO:0000256" key="1">
    <source>
        <dbReference type="ARBA" id="ARBA00004251"/>
    </source>
</evidence>
<dbReference type="GO" id="GO:0001788">
    <property type="term" value="P:antibody-dependent cellular cytotoxicity"/>
    <property type="evidence" value="ECO:0007669"/>
    <property type="project" value="TreeGrafter"/>
</dbReference>
<accession>A0A671FA64</accession>
<keyword evidence="4 13" id="KW-0812">Transmembrane</keyword>
<dbReference type="PANTHER" id="PTHR11481">
    <property type="entry name" value="IMMUNOGLOBULIN FC RECEPTOR"/>
    <property type="match status" value="1"/>
</dbReference>
<organism evidence="16 17">
    <name type="scientific">Rhinolophus ferrumequinum</name>
    <name type="common">Greater horseshoe bat</name>
    <dbReference type="NCBI Taxonomy" id="59479"/>
    <lineage>
        <taxon>Eukaryota</taxon>
        <taxon>Metazoa</taxon>
        <taxon>Chordata</taxon>
        <taxon>Craniata</taxon>
        <taxon>Vertebrata</taxon>
        <taxon>Euteleostomi</taxon>
        <taxon>Mammalia</taxon>
        <taxon>Eutheria</taxon>
        <taxon>Laurasiatheria</taxon>
        <taxon>Chiroptera</taxon>
        <taxon>Yinpterochiroptera</taxon>
        <taxon>Rhinolophoidea</taxon>
        <taxon>Rhinolophidae</taxon>
        <taxon>Rhinolophinae</taxon>
        <taxon>Rhinolophus</taxon>
    </lineage>
</organism>
<dbReference type="SUPFAM" id="SSF48726">
    <property type="entry name" value="Immunoglobulin"/>
    <property type="match status" value="2"/>
</dbReference>
<proteinExistence type="predicted"/>
<dbReference type="GO" id="GO:0019864">
    <property type="term" value="F:IgG binding"/>
    <property type="evidence" value="ECO:0007669"/>
    <property type="project" value="UniProtKB-KW"/>
</dbReference>
<dbReference type="FunCoup" id="A0A671FA64">
    <property type="interactions" value="246"/>
</dbReference>
<dbReference type="InterPro" id="IPR007110">
    <property type="entry name" value="Ig-like_dom"/>
</dbReference>
<evidence type="ECO:0000256" key="4">
    <source>
        <dbReference type="ARBA" id="ARBA00022692"/>
    </source>
</evidence>
<dbReference type="FunFam" id="2.60.40.10:FF:000217">
    <property type="entry name" value="High affinity immunoglobulin gamma Fc receptor I"/>
    <property type="match status" value="1"/>
</dbReference>
<dbReference type="FunFam" id="2.60.40.10:FF:000356">
    <property type="entry name" value="Low affinity immunoglobulin gamma Fc region receptor III-A"/>
    <property type="match status" value="1"/>
</dbReference>
<evidence type="ECO:0000256" key="8">
    <source>
        <dbReference type="ARBA" id="ARBA00023136"/>
    </source>
</evidence>
<dbReference type="InterPro" id="IPR003599">
    <property type="entry name" value="Ig_sub"/>
</dbReference>
<dbReference type="GO" id="GO:0050766">
    <property type="term" value="P:positive regulation of phagocytosis"/>
    <property type="evidence" value="ECO:0007669"/>
    <property type="project" value="TreeGrafter"/>
</dbReference>
<evidence type="ECO:0000256" key="9">
    <source>
        <dbReference type="ARBA" id="ARBA00023157"/>
    </source>
</evidence>
<evidence type="ECO:0000256" key="7">
    <source>
        <dbReference type="ARBA" id="ARBA00022989"/>
    </source>
</evidence>
<dbReference type="InterPro" id="IPR036179">
    <property type="entry name" value="Ig-like_dom_sf"/>
</dbReference>
<dbReference type="PROSITE" id="PS50835">
    <property type="entry name" value="IG_LIKE"/>
    <property type="match status" value="2"/>
</dbReference>
<dbReference type="Pfam" id="PF13895">
    <property type="entry name" value="Ig_2"/>
    <property type="match status" value="2"/>
</dbReference>
<evidence type="ECO:0000256" key="11">
    <source>
        <dbReference type="ARBA" id="ARBA00023180"/>
    </source>
</evidence>
<evidence type="ECO:0000256" key="13">
    <source>
        <dbReference type="SAM" id="Phobius"/>
    </source>
</evidence>
<reference evidence="16" key="4">
    <citation type="submission" date="2025-08" db="UniProtKB">
        <authorList>
            <consortium name="Ensembl"/>
        </authorList>
    </citation>
    <scope>IDENTIFICATION</scope>
</reference>
<evidence type="ECO:0000256" key="3">
    <source>
        <dbReference type="ARBA" id="ARBA00022652"/>
    </source>
</evidence>
<comment type="subcellular location">
    <subcellularLocation>
        <location evidence="1">Cell membrane</location>
        <topology evidence="1">Single-pass type I membrane protein</topology>
    </subcellularLocation>
</comment>
<evidence type="ECO:0000256" key="14">
    <source>
        <dbReference type="SAM" id="SignalP"/>
    </source>
</evidence>
<keyword evidence="17" id="KW-1185">Reference proteome</keyword>
<keyword evidence="10" id="KW-0675">Receptor</keyword>
<keyword evidence="7 13" id="KW-1133">Transmembrane helix</keyword>
<evidence type="ECO:0000313" key="17">
    <source>
        <dbReference type="Proteomes" id="UP000472240"/>
    </source>
</evidence>
<reference evidence="16 17" key="1">
    <citation type="journal article" date="2015" name="Annu Rev Anim Biosci">
        <title>The Genome 10K Project: a way forward.</title>
        <authorList>
            <person name="Koepfli K.P."/>
            <person name="Paten B."/>
            <person name="O'Brien S.J."/>
            <person name="Koepfli K.P."/>
            <person name="Paten B."/>
            <person name="Antunes A."/>
            <person name="Belov K."/>
            <person name="Bustamante C."/>
            <person name="Castoe T.A."/>
            <person name="Clawson H."/>
            <person name="Crawford A.J."/>
            <person name="Diekhans M."/>
            <person name="Distel D."/>
            <person name="Durbin R."/>
            <person name="Earl D."/>
            <person name="Fujita M.K."/>
            <person name="Gamble T."/>
            <person name="Georges A."/>
            <person name="Gemmell N."/>
            <person name="Gilbert M.T."/>
            <person name="Graves J.M."/>
            <person name="Green R.E."/>
            <person name="Hickey G."/>
            <person name="Jarvis E.D."/>
            <person name="Johnson W."/>
            <person name="Komissarov A."/>
            <person name="Korf I."/>
            <person name="Kuhn R."/>
            <person name="Larkin D.M."/>
            <person name="Lewin H."/>
            <person name="Lopez J.V."/>
            <person name="Ma J."/>
            <person name="Marques-Bonet T."/>
            <person name="Miller W."/>
            <person name="Murphy R."/>
            <person name="Pevzner P."/>
            <person name="Shapiro B."/>
            <person name="Steiner C."/>
            <person name="Tamazian G."/>
            <person name="Venkatesh B."/>
            <person name="Wang J."/>
            <person name="Wayne R."/>
            <person name="Wiley E."/>
            <person name="Yang H."/>
            <person name="Zhang G."/>
            <person name="Haussler D."/>
            <person name="Ryder O."/>
            <person name="O'Brien S.J."/>
        </authorList>
    </citation>
    <scope>NUCLEOTIDE SEQUENCE</scope>
</reference>
<dbReference type="GO" id="GO:0032760">
    <property type="term" value="P:positive regulation of tumor necrosis factor production"/>
    <property type="evidence" value="ECO:0007669"/>
    <property type="project" value="TreeGrafter"/>
</dbReference>
<reference evidence="17" key="3">
    <citation type="submission" date="2018-12" db="EMBL/GenBank/DDBJ databases">
        <title>G10K-VGP greater horseshoe bat female genome, primary haplotype.</title>
        <authorList>
            <person name="Teeling E."/>
            <person name="Myers G."/>
            <person name="Vernes S."/>
            <person name="Pippel M."/>
            <person name="Winkler S."/>
            <person name="Fedrigo O."/>
            <person name="Rhie A."/>
            <person name="Koren S."/>
            <person name="Phillippy A."/>
            <person name="Lewin H."/>
            <person name="Damas J."/>
            <person name="Howe K."/>
            <person name="Mountcastle J."/>
            <person name="Jarvis E.D."/>
        </authorList>
    </citation>
    <scope>NUCLEOTIDE SEQUENCE [LARGE SCALE GENOMIC DNA]</scope>
</reference>
<feature type="domain" description="Ig-like" evidence="15">
    <location>
        <begin position="33"/>
        <end position="115"/>
    </location>
</feature>
<keyword evidence="5 14" id="KW-0732">Signal</keyword>
<dbReference type="Proteomes" id="UP000472240">
    <property type="component" value="Chromosome 22"/>
</dbReference>
<feature type="signal peptide" evidence="14">
    <location>
        <begin position="1"/>
        <end position="31"/>
    </location>
</feature>
<feature type="chain" id="PRO_5025659343" description="Ig-like domain-containing protein" evidence="14">
    <location>
        <begin position="32"/>
        <end position="325"/>
    </location>
</feature>
<keyword evidence="9" id="KW-1015">Disulfide bond</keyword>